<keyword evidence="5" id="KW-1185">Reference proteome</keyword>
<dbReference type="EMBL" id="ASHX02000001">
    <property type="protein sequence ID" value="OEJ93283.1"/>
    <property type="molecule type" value="Genomic_DNA"/>
</dbReference>
<dbReference type="GO" id="GO:0005737">
    <property type="term" value="C:cytoplasm"/>
    <property type="evidence" value="ECO:0007669"/>
    <property type="project" value="TreeGrafter"/>
</dbReference>
<dbReference type="Pfam" id="PF00501">
    <property type="entry name" value="AMP-binding"/>
    <property type="match status" value="1"/>
</dbReference>
<evidence type="ECO:0000256" key="1">
    <source>
        <dbReference type="SAM" id="MobiDB-lite"/>
    </source>
</evidence>
<dbReference type="InterPro" id="IPR045851">
    <property type="entry name" value="AMP-bd_C_sf"/>
</dbReference>
<dbReference type="CDD" id="cd05930">
    <property type="entry name" value="A_NRPS"/>
    <property type="match status" value="1"/>
</dbReference>
<reference evidence="4 5" key="1">
    <citation type="journal article" date="2013" name="Genome Announc.">
        <title>Genome Sequence of Streptomyces violaceusniger Strain SPC6, a Halotolerant Streptomycete That Exhibits Rapid Growth and Development.</title>
        <authorList>
            <person name="Chen X."/>
            <person name="Zhang B."/>
            <person name="Zhang W."/>
            <person name="Wu X."/>
            <person name="Zhang M."/>
            <person name="Chen T."/>
            <person name="Liu G."/>
            <person name="Dyson P."/>
        </authorList>
    </citation>
    <scope>NUCLEOTIDE SEQUENCE [LARGE SCALE GENOMIC DNA]</scope>
    <source>
        <strain evidence="4 5">SPC6</strain>
    </source>
</reference>
<dbReference type="Gene3D" id="3.40.50.980">
    <property type="match status" value="2"/>
</dbReference>
<evidence type="ECO:0000313" key="4">
    <source>
        <dbReference type="EMBL" id="OEJ93283.1"/>
    </source>
</evidence>
<dbReference type="AlphaFoldDB" id="A0A1D3DLS7"/>
<dbReference type="Proteomes" id="UP000095329">
    <property type="component" value="Unassembled WGS sequence"/>
</dbReference>
<dbReference type="SUPFAM" id="SSF56801">
    <property type="entry name" value="Acetyl-CoA synthetase-like"/>
    <property type="match status" value="1"/>
</dbReference>
<dbReference type="PANTHER" id="PTHR45527">
    <property type="entry name" value="NONRIBOSOMAL PEPTIDE SYNTHETASE"/>
    <property type="match status" value="1"/>
</dbReference>
<sequence>MRTFVDEIAAHAAREPGRVAVSTPGGELTYAELTARIDALAGTLAARGARAETVCAVAVARGVDAVIAVAAAVRCGAAFLTLDVEQPPARLAALVRSGGADLLVTTEALADRLRLPVPGRLVLLDRPEPGDAGGTPPGGPPDGRALAYVSHTSGSTGEPSPVLVEHRSLDSYLRFVARDFRLGPDTVALQVAPLGYDASVRDTFAPLLAGGRLVVVPRSAVLRPDEFGAVVREHGVNALLSVVPSFLAFLAGRPDGAGLLEGVRLVVSSGESLRPFLRAGGRAVVEDRLVNQYGPTECTMTSTRYDVPADPVTDADIVGTPIDGVVVRLLDEDLRPVPEGAVGEVCVGGVGVARGYRGLPARTAECFVPDPAGPPGARLYRTGDLASDGPGGLRLLGRRDRQVKIRGYRVDPAEVEGALLAHPGVTGAVVTAAEDGQGRVYLVAHVTGDLDGTGNGALRAHLAATLPPHLMPRRFERLAELPTTRSGKADRRALADAVAGAGGRAGGPVRAADAAGHENAAALAEVRS</sequence>
<dbReference type="InterPro" id="IPR000873">
    <property type="entry name" value="AMP-dep_synth/lig_dom"/>
</dbReference>
<dbReference type="OrthoDB" id="2472181at2"/>
<dbReference type="InterPro" id="IPR010071">
    <property type="entry name" value="AA_adenyl_dom"/>
</dbReference>
<dbReference type="RefSeq" id="WP_023591217.1">
    <property type="nucleotide sequence ID" value="NZ_ASHX02000001.1"/>
</dbReference>
<proteinExistence type="predicted"/>
<dbReference type="PANTHER" id="PTHR45527:SF1">
    <property type="entry name" value="FATTY ACID SYNTHASE"/>
    <property type="match status" value="1"/>
</dbReference>
<organism evidence="4 5">
    <name type="scientific">Streptomyces thermolilacinus SPC6</name>
    <dbReference type="NCBI Taxonomy" id="1306406"/>
    <lineage>
        <taxon>Bacteria</taxon>
        <taxon>Bacillati</taxon>
        <taxon>Actinomycetota</taxon>
        <taxon>Actinomycetes</taxon>
        <taxon>Kitasatosporales</taxon>
        <taxon>Streptomycetaceae</taxon>
        <taxon>Streptomyces</taxon>
    </lineage>
</organism>
<feature type="domain" description="AMP-binding enzyme C-terminal" evidence="3">
    <location>
        <begin position="414"/>
        <end position="488"/>
    </location>
</feature>
<dbReference type="GO" id="GO:0031177">
    <property type="term" value="F:phosphopantetheine binding"/>
    <property type="evidence" value="ECO:0007669"/>
    <property type="project" value="TreeGrafter"/>
</dbReference>
<dbReference type="eggNOG" id="COG1020">
    <property type="taxonomic scope" value="Bacteria"/>
</dbReference>
<feature type="region of interest" description="Disordered" evidence="1">
    <location>
        <begin position="124"/>
        <end position="161"/>
    </location>
</feature>
<dbReference type="NCBIfam" id="TIGR01733">
    <property type="entry name" value="AA-adenyl-dom"/>
    <property type="match status" value="1"/>
</dbReference>
<evidence type="ECO:0000313" key="5">
    <source>
        <dbReference type="Proteomes" id="UP000095329"/>
    </source>
</evidence>
<dbReference type="GO" id="GO:0043041">
    <property type="term" value="P:amino acid activation for nonribosomal peptide biosynthetic process"/>
    <property type="evidence" value="ECO:0007669"/>
    <property type="project" value="TreeGrafter"/>
</dbReference>
<dbReference type="InterPro" id="IPR025110">
    <property type="entry name" value="AMP-bd_C"/>
</dbReference>
<dbReference type="Gene3D" id="3.30.300.30">
    <property type="match status" value="1"/>
</dbReference>
<protein>
    <submittedName>
        <fullName evidence="4">Thioester reductase</fullName>
    </submittedName>
</protein>
<feature type="domain" description="AMP-dependent synthetase/ligase" evidence="2">
    <location>
        <begin position="10"/>
        <end position="356"/>
    </location>
</feature>
<evidence type="ECO:0000259" key="2">
    <source>
        <dbReference type="Pfam" id="PF00501"/>
    </source>
</evidence>
<name>A0A1D3DLS7_9ACTN</name>
<accession>A0A1D3DLS7</accession>
<comment type="caution">
    <text evidence="4">The sequence shown here is derived from an EMBL/GenBank/DDBJ whole genome shotgun (WGS) entry which is preliminary data.</text>
</comment>
<dbReference type="GO" id="GO:0044550">
    <property type="term" value="P:secondary metabolite biosynthetic process"/>
    <property type="evidence" value="ECO:0007669"/>
    <property type="project" value="TreeGrafter"/>
</dbReference>
<dbReference type="Pfam" id="PF13193">
    <property type="entry name" value="AMP-binding_C"/>
    <property type="match status" value="1"/>
</dbReference>
<dbReference type="Gene3D" id="2.30.38.10">
    <property type="entry name" value="Luciferase, Domain 3"/>
    <property type="match status" value="1"/>
</dbReference>
<gene>
    <name evidence="4" type="ORF">J116_001085</name>
</gene>
<evidence type="ECO:0000259" key="3">
    <source>
        <dbReference type="Pfam" id="PF13193"/>
    </source>
</evidence>
<dbReference type="STRING" id="1306406.J116_001085"/>